<keyword evidence="3" id="KW-0812">Transmembrane</keyword>
<evidence type="ECO:0000313" key="7">
    <source>
        <dbReference type="EMBL" id="MQL72635.1"/>
    </source>
</evidence>
<evidence type="ECO:0000313" key="8">
    <source>
        <dbReference type="Proteomes" id="UP000652761"/>
    </source>
</evidence>
<dbReference type="AlphaFoldDB" id="A0A843TNL9"/>
<dbReference type="EMBL" id="NMUH01000138">
    <property type="protein sequence ID" value="MQL72635.1"/>
    <property type="molecule type" value="Genomic_DNA"/>
</dbReference>
<evidence type="ECO:0000256" key="4">
    <source>
        <dbReference type="ARBA" id="ARBA00022989"/>
    </source>
</evidence>
<sequence length="85" mass="9503">MASTVIYLLGVGILTQSRFIPSLKPCEGSLCHRNSLRVHEVVFFIAMYLISVGTGGHKPALDSFGADQFDDDHPEERKKKMSFFN</sequence>
<name>A0A843TNL9_COLES</name>
<dbReference type="Gene3D" id="1.20.1250.20">
    <property type="entry name" value="MFS general substrate transporter like domains"/>
    <property type="match status" value="1"/>
</dbReference>
<comment type="caution">
    <text evidence="7">The sequence shown here is derived from an EMBL/GenBank/DDBJ whole genome shotgun (WGS) entry which is preliminary data.</text>
</comment>
<protein>
    <submittedName>
        <fullName evidence="7">Uncharacterized protein</fullName>
    </submittedName>
</protein>
<dbReference type="PANTHER" id="PTHR11654">
    <property type="entry name" value="OLIGOPEPTIDE TRANSPORTER-RELATED"/>
    <property type="match status" value="1"/>
</dbReference>
<keyword evidence="5" id="KW-0472">Membrane</keyword>
<organism evidence="7 8">
    <name type="scientific">Colocasia esculenta</name>
    <name type="common">Wild taro</name>
    <name type="synonym">Arum esculentum</name>
    <dbReference type="NCBI Taxonomy" id="4460"/>
    <lineage>
        <taxon>Eukaryota</taxon>
        <taxon>Viridiplantae</taxon>
        <taxon>Streptophyta</taxon>
        <taxon>Embryophyta</taxon>
        <taxon>Tracheophyta</taxon>
        <taxon>Spermatophyta</taxon>
        <taxon>Magnoliopsida</taxon>
        <taxon>Liliopsida</taxon>
        <taxon>Araceae</taxon>
        <taxon>Aroideae</taxon>
        <taxon>Colocasieae</taxon>
        <taxon>Colocasia</taxon>
    </lineage>
</organism>
<comment type="similarity">
    <text evidence="2">Belongs to the major facilitator superfamily. Proton-dependent oligopeptide transporter (POT/PTR) (TC 2.A.17) family.</text>
</comment>
<comment type="subcellular location">
    <subcellularLocation>
        <location evidence="1">Membrane</location>
        <topology evidence="1">Multi-pass membrane protein</topology>
    </subcellularLocation>
</comment>
<reference evidence="7" key="1">
    <citation type="submission" date="2017-07" db="EMBL/GenBank/DDBJ databases">
        <title>Taro Niue Genome Assembly and Annotation.</title>
        <authorList>
            <person name="Atibalentja N."/>
            <person name="Keating K."/>
            <person name="Fields C.J."/>
        </authorList>
    </citation>
    <scope>NUCLEOTIDE SEQUENCE</scope>
    <source>
        <strain evidence="7">Niue_2</strain>
        <tissue evidence="7">Leaf</tissue>
    </source>
</reference>
<keyword evidence="8" id="KW-1185">Reference proteome</keyword>
<keyword evidence="4" id="KW-1133">Transmembrane helix</keyword>
<evidence type="ECO:0000256" key="2">
    <source>
        <dbReference type="ARBA" id="ARBA00005982"/>
    </source>
</evidence>
<feature type="region of interest" description="Disordered" evidence="6">
    <location>
        <begin position="65"/>
        <end position="85"/>
    </location>
</feature>
<evidence type="ECO:0000256" key="6">
    <source>
        <dbReference type="SAM" id="MobiDB-lite"/>
    </source>
</evidence>
<dbReference type="OrthoDB" id="8904098at2759"/>
<gene>
    <name evidence="7" type="ORF">Taro_004988</name>
</gene>
<dbReference type="InterPro" id="IPR000109">
    <property type="entry name" value="POT_fam"/>
</dbReference>
<dbReference type="Pfam" id="PF00854">
    <property type="entry name" value="PTR2"/>
    <property type="match status" value="1"/>
</dbReference>
<evidence type="ECO:0000256" key="5">
    <source>
        <dbReference type="ARBA" id="ARBA00023136"/>
    </source>
</evidence>
<evidence type="ECO:0000256" key="3">
    <source>
        <dbReference type="ARBA" id="ARBA00022692"/>
    </source>
</evidence>
<dbReference type="GO" id="GO:0016020">
    <property type="term" value="C:membrane"/>
    <property type="evidence" value="ECO:0007669"/>
    <property type="project" value="UniProtKB-SubCell"/>
</dbReference>
<dbReference type="Proteomes" id="UP000652761">
    <property type="component" value="Unassembled WGS sequence"/>
</dbReference>
<evidence type="ECO:0000256" key="1">
    <source>
        <dbReference type="ARBA" id="ARBA00004141"/>
    </source>
</evidence>
<proteinExistence type="inferred from homology"/>
<dbReference type="InterPro" id="IPR036259">
    <property type="entry name" value="MFS_trans_sf"/>
</dbReference>
<dbReference type="GO" id="GO:0022857">
    <property type="term" value="F:transmembrane transporter activity"/>
    <property type="evidence" value="ECO:0007669"/>
    <property type="project" value="InterPro"/>
</dbReference>
<accession>A0A843TNL9</accession>